<name>A0A0R1GHI9_9LACO</name>
<reference evidence="1 2" key="1">
    <citation type="journal article" date="2015" name="Genome Announc.">
        <title>Expanding the biotechnology potential of lactobacilli through comparative genomics of 213 strains and associated genera.</title>
        <authorList>
            <person name="Sun Z."/>
            <person name="Harris H.M."/>
            <person name="McCann A."/>
            <person name="Guo C."/>
            <person name="Argimon S."/>
            <person name="Zhang W."/>
            <person name="Yang X."/>
            <person name="Jeffery I.B."/>
            <person name="Cooney J.C."/>
            <person name="Kagawa T.F."/>
            <person name="Liu W."/>
            <person name="Song Y."/>
            <person name="Salvetti E."/>
            <person name="Wrobel A."/>
            <person name="Rasinkangas P."/>
            <person name="Parkhill J."/>
            <person name="Rea M.C."/>
            <person name="O'Sullivan O."/>
            <person name="Ritari J."/>
            <person name="Douillard F.P."/>
            <person name="Paul Ross R."/>
            <person name="Yang R."/>
            <person name="Briner A.E."/>
            <person name="Felis G.E."/>
            <person name="de Vos W.M."/>
            <person name="Barrangou R."/>
            <person name="Klaenhammer T.R."/>
            <person name="Caufield P.W."/>
            <person name="Cui Y."/>
            <person name="Zhang H."/>
            <person name="O'Toole P.W."/>
        </authorList>
    </citation>
    <scope>NUCLEOTIDE SEQUENCE [LARGE SCALE GENOMIC DNA]</scope>
    <source>
        <strain evidence="1 2">DSM 20003</strain>
    </source>
</reference>
<dbReference type="AlphaFoldDB" id="A0A0R1GHI9"/>
<gene>
    <name evidence="1" type="ORF">FC07_GL001263</name>
</gene>
<dbReference type="PATRIC" id="fig|1423726.3.peg.1311"/>
<sequence length="53" mass="5940">MGKRVNYLAGAPLPIFRLSTTKRVGAARNVNSFFQEKVSFSGELCYYIRVIAV</sequence>
<keyword evidence="2" id="KW-1185">Reference proteome</keyword>
<comment type="caution">
    <text evidence="1">The sequence shown here is derived from an EMBL/GenBank/DDBJ whole genome shotgun (WGS) entry which is preliminary data.</text>
</comment>
<protein>
    <submittedName>
        <fullName evidence="1">Uncharacterized protein</fullName>
    </submittedName>
</protein>
<dbReference type="EMBL" id="AZDA01000117">
    <property type="protein sequence ID" value="KRK33337.1"/>
    <property type="molecule type" value="Genomic_DNA"/>
</dbReference>
<evidence type="ECO:0000313" key="1">
    <source>
        <dbReference type="EMBL" id="KRK33337.1"/>
    </source>
</evidence>
<proteinExistence type="predicted"/>
<accession>A0A0R1GHI9</accession>
<evidence type="ECO:0000313" key="2">
    <source>
        <dbReference type="Proteomes" id="UP000051461"/>
    </source>
</evidence>
<organism evidence="1 2">
    <name type="scientific">Loigolactobacillus bifermentans DSM 20003</name>
    <dbReference type="NCBI Taxonomy" id="1423726"/>
    <lineage>
        <taxon>Bacteria</taxon>
        <taxon>Bacillati</taxon>
        <taxon>Bacillota</taxon>
        <taxon>Bacilli</taxon>
        <taxon>Lactobacillales</taxon>
        <taxon>Lactobacillaceae</taxon>
        <taxon>Loigolactobacillus</taxon>
    </lineage>
</organism>
<dbReference type="Proteomes" id="UP000051461">
    <property type="component" value="Unassembled WGS sequence"/>
</dbReference>